<dbReference type="Gene3D" id="3.30.70.330">
    <property type="match status" value="1"/>
</dbReference>
<feature type="compositionally biased region" description="Basic residues" evidence="4">
    <location>
        <begin position="1"/>
        <end position="12"/>
    </location>
</feature>
<dbReference type="InterPro" id="IPR035979">
    <property type="entry name" value="RBD_domain_sf"/>
</dbReference>
<evidence type="ECO:0000256" key="1">
    <source>
        <dbReference type="ARBA" id="ARBA00004604"/>
    </source>
</evidence>
<evidence type="ECO:0000256" key="3">
    <source>
        <dbReference type="ARBA" id="ARBA00023242"/>
    </source>
</evidence>
<dbReference type="EMBL" id="PKMF04000329">
    <property type="protein sequence ID" value="KAK7837444.1"/>
    <property type="molecule type" value="Genomic_DNA"/>
</dbReference>
<proteinExistence type="predicted"/>
<dbReference type="InterPro" id="IPR012677">
    <property type="entry name" value="Nucleotide-bd_a/b_plait_sf"/>
</dbReference>
<comment type="subcellular location">
    <subcellularLocation>
        <location evidence="1">Nucleus</location>
        <location evidence="1">Nucleolus</location>
    </subcellularLocation>
</comment>
<organism evidence="5 6">
    <name type="scientific">Quercus suber</name>
    <name type="common">Cork oak</name>
    <dbReference type="NCBI Taxonomy" id="58331"/>
    <lineage>
        <taxon>Eukaryota</taxon>
        <taxon>Viridiplantae</taxon>
        <taxon>Streptophyta</taxon>
        <taxon>Embryophyta</taxon>
        <taxon>Tracheophyta</taxon>
        <taxon>Spermatophyta</taxon>
        <taxon>Magnoliopsida</taxon>
        <taxon>eudicotyledons</taxon>
        <taxon>Gunneridae</taxon>
        <taxon>Pentapetalae</taxon>
        <taxon>rosids</taxon>
        <taxon>fabids</taxon>
        <taxon>Fagales</taxon>
        <taxon>Fagaceae</taxon>
        <taxon>Quercus</taxon>
    </lineage>
</organism>
<dbReference type="PANTHER" id="PTHR46754">
    <property type="entry name" value="MKI67 FHA DOMAIN-INTERACTING NUCLEOLAR PHOSPHOPROTEIN"/>
    <property type="match status" value="1"/>
</dbReference>
<evidence type="ECO:0000256" key="2">
    <source>
        <dbReference type="ARBA" id="ARBA00022884"/>
    </source>
</evidence>
<gene>
    <name evidence="5" type="primary">nifk</name>
    <name evidence="5" type="ORF">CFP56_021228</name>
</gene>
<dbReference type="AlphaFoldDB" id="A0AAW0KE89"/>
<protein>
    <submittedName>
        <fullName evidence="5">Mki67 fha domain-interacting nucleolar phosphoprotein-like</fullName>
    </submittedName>
</protein>
<evidence type="ECO:0000256" key="4">
    <source>
        <dbReference type="SAM" id="MobiDB-lite"/>
    </source>
</evidence>
<dbReference type="GO" id="GO:0003723">
    <property type="term" value="F:RNA binding"/>
    <property type="evidence" value="ECO:0007669"/>
    <property type="project" value="UniProtKB-KW"/>
</dbReference>
<accession>A0AAW0KE89</accession>
<dbReference type="SUPFAM" id="SSF54928">
    <property type="entry name" value="RNA-binding domain, RBD"/>
    <property type="match status" value="1"/>
</dbReference>
<evidence type="ECO:0000313" key="5">
    <source>
        <dbReference type="EMBL" id="KAK7837444.1"/>
    </source>
</evidence>
<comment type="caution">
    <text evidence="5">The sequence shown here is derived from an EMBL/GenBank/DDBJ whole genome shotgun (WGS) entry which is preliminary data.</text>
</comment>
<keyword evidence="2" id="KW-0694">RNA-binding</keyword>
<feature type="region of interest" description="Disordered" evidence="4">
    <location>
        <begin position="1"/>
        <end position="44"/>
    </location>
</feature>
<dbReference type="Proteomes" id="UP000237347">
    <property type="component" value="Unassembled WGS sequence"/>
</dbReference>
<sequence>MERQRDHTKRNKSSSTCRHNRETRFNPFEPLEGGPGRKIPEQKPIEPVEDKATVLYLGRIPHGFYEKEMEGKSKHFGFIEFESPEVAKIVADCMHNQLLFEHLLQVHLIPTEHVHPKLWRGFNYRYKPVNWVQLERDRQDKEKSLKEHKKFLEKIRMRDLKRKKKIAAAGIDYECPEFVGGDQPAAKKIKVDFDSEKTCGSGVSLLLKRHKHMEFLSLRLLDKS</sequence>
<reference evidence="5 6" key="1">
    <citation type="journal article" date="2018" name="Sci. Data">
        <title>The draft genome sequence of cork oak.</title>
        <authorList>
            <person name="Ramos A.M."/>
            <person name="Usie A."/>
            <person name="Barbosa P."/>
            <person name="Barros P.M."/>
            <person name="Capote T."/>
            <person name="Chaves I."/>
            <person name="Simoes F."/>
            <person name="Abreu I."/>
            <person name="Carrasquinho I."/>
            <person name="Faro C."/>
            <person name="Guimaraes J.B."/>
            <person name="Mendonca D."/>
            <person name="Nobrega F."/>
            <person name="Rodrigues L."/>
            <person name="Saibo N.J.M."/>
            <person name="Varela M.C."/>
            <person name="Egas C."/>
            <person name="Matos J."/>
            <person name="Miguel C.M."/>
            <person name="Oliveira M.M."/>
            <person name="Ricardo C.P."/>
            <person name="Goncalves S."/>
        </authorList>
    </citation>
    <scope>NUCLEOTIDE SEQUENCE [LARGE SCALE GENOMIC DNA]</scope>
    <source>
        <strain evidence="6">cv. HL8</strain>
    </source>
</reference>
<dbReference type="GO" id="GO:0005730">
    <property type="term" value="C:nucleolus"/>
    <property type="evidence" value="ECO:0007669"/>
    <property type="project" value="UniProtKB-SubCell"/>
</dbReference>
<keyword evidence="3" id="KW-0539">Nucleus</keyword>
<keyword evidence="6" id="KW-1185">Reference proteome</keyword>
<evidence type="ECO:0000313" key="6">
    <source>
        <dbReference type="Proteomes" id="UP000237347"/>
    </source>
</evidence>
<name>A0AAW0KE89_QUESU</name>